<comment type="caution">
    <text evidence="1">The sequence shown here is derived from an EMBL/GenBank/DDBJ whole genome shotgun (WGS) entry which is preliminary data.</text>
</comment>
<dbReference type="EMBL" id="QGNW01000104">
    <property type="protein sequence ID" value="RVW96920.1"/>
    <property type="molecule type" value="Genomic_DNA"/>
</dbReference>
<dbReference type="PANTHER" id="PTHR34222">
    <property type="entry name" value="GAG_PRE-INTEGRS DOMAIN-CONTAINING PROTEIN"/>
    <property type="match status" value="1"/>
</dbReference>
<proteinExistence type="predicted"/>
<gene>
    <name evidence="1" type="ORF">CK203_032325</name>
</gene>
<name>A0A438IJQ1_VITVI</name>
<dbReference type="AlphaFoldDB" id="A0A438IJQ1"/>
<evidence type="ECO:0000313" key="2">
    <source>
        <dbReference type="Proteomes" id="UP000288805"/>
    </source>
</evidence>
<dbReference type="Proteomes" id="UP000288805">
    <property type="component" value="Unassembled WGS sequence"/>
</dbReference>
<dbReference type="PANTHER" id="PTHR34222:SF40">
    <property type="match status" value="1"/>
</dbReference>
<sequence length="211" mass="23669">MRQGDLDVTQYFNAMTKLWQELDLSTNSNWCCPEGGIQYKKLLDKERVHDFLAGLNRELNEVRRQILRIKPLPANEEGFAEVKREEIRKWVMLRDAGSMPIAKGNNSSAIIVRNHTTQKIIAGKYMENKRIGCQTNQENYDSKGIQVAKTATSSSGEATACDAQGNSTTSLNLNKEQMEQLYELLTPTKPDISLLAQKGTFLTALSGIAEK</sequence>
<accession>A0A438IJQ1</accession>
<organism evidence="1 2">
    <name type="scientific">Vitis vinifera</name>
    <name type="common">Grape</name>
    <dbReference type="NCBI Taxonomy" id="29760"/>
    <lineage>
        <taxon>Eukaryota</taxon>
        <taxon>Viridiplantae</taxon>
        <taxon>Streptophyta</taxon>
        <taxon>Embryophyta</taxon>
        <taxon>Tracheophyta</taxon>
        <taxon>Spermatophyta</taxon>
        <taxon>Magnoliopsida</taxon>
        <taxon>eudicotyledons</taxon>
        <taxon>Gunneridae</taxon>
        <taxon>Pentapetalae</taxon>
        <taxon>rosids</taxon>
        <taxon>Vitales</taxon>
        <taxon>Vitaceae</taxon>
        <taxon>Viteae</taxon>
        <taxon>Vitis</taxon>
    </lineage>
</organism>
<reference evidence="1 2" key="1">
    <citation type="journal article" date="2018" name="PLoS Genet.">
        <title>Population sequencing reveals clonal diversity and ancestral inbreeding in the grapevine cultivar Chardonnay.</title>
        <authorList>
            <person name="Roach M.J."/>
            <person name="Johnson D.L."/>
            <person name="Bohlmann J."/>
            <person name="van Vuuren H.J."/>
            <person name="Jones S.J."/>
            <person name="Pretorius I.S."/>
            <person name="Schmidt S.A."/>
            <person name="Borneman A.R."/>
        </authorList>
    </citation>
    <scope>NUCLEOTIDE SEQUENCE [LARGE SCALE GENOMIC DNA]</scope>
    <source>
        <strain evidence="2">cv. Chardonnay</strain>
        <tissue evidence="1">Leaf</tissue>
    </source>
</reference>
<evidence type="ECO:0000313" key="1">
    <source>
        <dbReference type="EMBL" id="RVW96920.1"/>
    </source>
</evidence>
<protein>
    <recommendedName>
        <fullName evidence="3">Retrotransposon gag domain-containing protein</fullName>
    </recommendedName>
</protein>
<evidence type="ECO:0008006" key="3">
    <source>
        <dbReference type="Google" id="ProtNLM"/>
    </source>
</evidence>